<feature type="transmembrane region" description="Helical" evidence="1">
    <location>
        <begin position="189"/>
        <end position="214"/>
    </location>
</feature>
<evidence type="ECO:0000256" key="1">
    <source>
        <dbReference type="SAM" id="Phobius"/>
    </source>
</evidence>
<feature type="transmembrane region" description="Helical" evidence="1">
    <location>
        <begin position="220"/>
        <end position="244"/>
    </location>
</feature>
<organism evidence="2">
    <name type="scientific">uncultured bacterium</name>
    <name type="common">gcode 4</name>
    <dbReference type="NCBI Taxonomy" id="1234023"/>
    <lineage>
        <taxon>Bacteria</taxon>
        <taxon>environmental samples</taxon>
    </lineage>
</organism>
<evidence type="ECO:0000313" key="2">
    <source>
        <dbReference type="EMBL" id="EKE26058.1"/>
    </source>
</evidence>
<keyword evidence="1" id="KW-0472">Membrane</keyword>
<sequence length="249" mass="30928">MFELIIINSLILIFWIFLWTSLQKVYNLILGKIISTNLQLSKFVWSIVRAWVIMHEFCHLIFGLVTFIKIKEVNLFEKNWWNVKYETRNYIWDLPLHYHDWRYWFLLFFHQIWMFLISIWPILIWVLLNHLLLSDVFWIHGYQELRNLNFFGFISMFFYSLLIIPSFMLSFQDIKNFIISEQENEWATIIWSVINTMIFFVFIICLSFFVTYFVDFMFLYLFWLFLLSGIFLFLNWIKFSIFYLKKLKK</sequence>
<proteinExistence type="predicted"/>
<keyword evidence="1" id="KW-0812">Transmembrane</keyword>
<gene>
    <name evidence="2" type="ORF">ACD_4C00457G0004</name>
</gene>
<name>K2FT52_9BACT</name>
<reference evidence="2" key="1">
    <citation type="journal article" date="2012" name="Science">
        <title>Fermentation, hydrogen, and sulfur metabolism in multiple uncultivated bacterial phyla.</title>
        <authorList>
            <person name="Wrighton K.C."/>
            <person name="Thomas B.C."/>
            <person name="Sharon I."/>
            <person name="Miller C.S."/>
            <person name="Castelle C.J."/>
            <person name="VerBerkmoes N.C."/>
            <person name="Wilkins M.J."/>
            <person name="Hettich R.L."/>
            <person name="Lipton M.S."/>
            <person name="Williams K.H."/>
            <person name="Long P.E."/>
            <person name="Banfield J.F."/>
        </authorList>
    </citation>
    <scope>NUCLEOTIDE SEQUENCE [LARGE SCALE GENOMIC DNA]</scope>
</reference>
<comment type="caution">
    <text evidence="2">The sequence shown here is derived from an EMBL/GenBank/DDBJ whole genome shotgun (WGS) entry which is preliminary data.</text>
</comment>
<feature type="transmembrane region" description="Helical" evidence="1">
    <location>
        <begin position="43"/>
        <end position="68"/>
    </location>
</feature>
<feature type="transmembrane region" description="Helical" evidence="1">
    <location>
        <begin position="148"/>
        <end position="169"/>
    </location>
</feature>
<keyword evidence="1" id="KW-1133">Transmembrane helix</keyword>
<feature type="transmembrane region" description="Helical" evidence="1">
    <location>
        <begin position="103"/>
        <end position="128"/>
    </location>
</feature>
<dbReference type="AlphaFoldDB" id="K2FT52"/>
<accession>K2FT52</accession>
<dbReference type="EMBL" id="AMFJ01000973">
    <property type="protein sequence ID" value="EKE26058.1"/>
    <property type="molecule type" value="Genomic_DNA"/>
</dbReference>
<feature type="transmembrane region" description="Helical" evidence="1">
    <location>
        <begin position="5"/>
        <end position="23"/>
    </location>
</feature>
<protein>
    <submittedName>
        <fullName evidence="2">Uncharacterized protein</fullName>
    </submittedName>
</protein>